<feature type="compositionally biased region" description="Basic and acidic residues" evidence="1">
    <location>
        <begin position="73"/>
        <end position="84"/>
    </location>
</feature>
<dbReference type="Proteomes" id="UP001500301">
    <property type="component" value="Unassembled WGS sequence"/>
</dbReference>
<evidence type="ECO:0000256" key="1">
    <source>
        <dbReference type="SAM" id="MobiDB-lite"/>
    </source>
</evidence>
<keyword evidence="3" id="KW-1185">Reference proteome</keyword>
<gene>
    <name evidence="2" type="ORF">GCM10022263_03620</name>
</gene>
<protein>
    <submittedName>
        <fullName evidence="2">Uncharacterized protein</fullName>
    </submittedName>
</protein>
<proteinExistence type="predicted"/>
<reference evidence="3" key="1">
    <citation type="journal article" date="2019" name="Int. J. Syst. Evol. Microbiol.">
        <title>The Global Catalogue of Microorganisms (GCM) 10K type strain sequencing project: providing services to taxonomists for standard genome sequencing and annotation.</title>
        <authorList>
            <consortium name="The Broad Institute Genomics Platform"/>
            <consortium name="The Broad Institute Genome Sequencing Center for Infectious Disease"/>
            <person name="Wu L."/>
            <person name="Ma J."/>
        </authorList>
    </citation>
    <scope>NUCLEOTIDE SEQUENCE [LARGE SCALE GENOMIC DNA]</scope>
    <source>
        <strain evidence="3">JCM 17460</strain>
    </source>
</reference>
<organism evidence="2 3">
    <name type="scientific">Nocardioides daeguensis</name>
    <dbReference type="NCBI Taxonomy" id="908359"/>
    <lineage>
        <taxon>Bacteria</taxon>
        <taxon>Bacillati</taxon>
        <taxon>Actinomycetota</taxon>
        <taxon>Actinomycetes</taxon>
        <taxon>Propionibacteriales</taxon>
        <taxon>Nocardioidaceae</taxon>
        <taxon>Nocardioides</taxon>
    </lineage>
</organism>
<accession>A0ABP6UUF4</accession>
<comment type="caution">
    <text evidence="2">The sequence shown here is derived from an EMBL/GenBank/DDBJ whole genome shotgun (WGS) entry which is preliminary data.</text>
</comment>
<sequence length="125" mass="13553">MRMSEATMQMKERSEAIGRAQRALKALGEHPRSSKKELGHAREHLNACYSHGSGEYVWNAVAQVEAMAERRYGVPSTEEHRRLVDAAGDLEEPATAARGREAQDRAVAPATSSAPDVGLAPTASR</sequence>
<evidence type="ECO:0000313" key="2">
    <source>
        <dbReference type="EMBL" id="GAA3519112.1"/>
    </source>
</evidence>
<dbReference type="EMBL" id="BAABBB010000003">
    <property type="protein sequence ID" value="GAA3519112.1"/>
    <property type="molecule type" value="Genomic_DNA"/>
</dbReference>
<name>A0ABP6UUF4_9ACTN</name>
<evidence type="ECO:0000313" key="3">
    <source>
        <dbReference type="Proteomes" id="UP001500301"/>
    </source>
</evidence>
<feature type="region of interest" description="Disordered" evidence="1">
    <location>
        <begin position="73"/>
        <end position="125"/>
    </location>
</feature>